<keyword evidence="4" id="KW-0378">Hydrolase</keyword>
<feature type="domain" description="HTH HARE-type" evidence="2">
    <location>
        <begin position="9"/>
        <end position="84"/>
    </location>
</feature>
<evidence type="ECO:0000313" key="3">
    <source>
        <dbReference type="EMBL" id="APT34909.1"/>
    </source>
</evidence>
<evidence type="ECO:0000259" key="2">
    <source>
        <dbReference type="PROSITE" id="PS51913"/>
    </source>
</evidence>
<dbReference type="KEGG" id="mphy:MCBMB27_05618"/>
<proteinExistence type="predicted"/>
<keyword evidence="4" id="KW-0540">Nuclease</keyword>
<reference evidence="4 6" key="2">
    <citation type="submission" date="2016-10" db="EMBL/GenBank/DDBJ databases">
        <authorList>
            <person name="Varghese N."/>
            <person name="Submissions S."/>
        </authorList>
    </citation>
    <scope>NUCLEOTIDE SEQUENCE [LARGE SCALE GENOMIC DNA]</scope>
    <source>
        <strain evidence="4 6">CBMB27</strain>
    </source>
</reference>
<dbReference type="Proteomes" id="UP000199140">
    <property type="component" value="Unassembled WGS sequence"/>
</dbReference>
<dbReference type="AlphaFoldDB" id="A0AAE8L8B6"/>
<evidence type="ECO:0000313" key="4">
    <source>
        <dbReference type="EMBL" id="SFH36412.1"/>
    </source>
</evidence>
<dbReference type="EMBL" id="CP015367">
    <property type="protein sequence ID" value="APT34909.1"/>
    <property type="molecule type" value="Genomic_DNA"/>
</dbReference>
<keyword evidence="1" id="KW-0804">Transcription</keyword>
<keyword evidence="4" id="KW-0255">Endonuclease</keyword>
<dbReference type="InterPro" id="IPR007759">
    <property type="entry name" value="Asxl_HARE-HTH"/>
</dbReference>
<evidence type="ECO:0000256" key="1">
    <source>
        <dbReference type="ARBA" id="ARBA00023163"/>
    </source>
</evidence>
<accession>A0AAE8L8B6</accession>
<evidence type="ECO:0000313" key="5">
    <source>
        <dbReference type="Proteomes" id="UP000185487"/>
    </source>
</evidence>
<reference evidence="3 5" key="1">
    <citation type="submission" date="2016-04" db="EMBL/GenBank/DDBJ databases">
        <title>Complete genome sequencing and analysis of CBMB27, Methylobacterium phyllosphaerae isolated from leaf tissues of rice (Oryza sativa L.).</title>
        <authorList>
            <person name="Lee Y."/>
            <person name="Hwangbo K."/>
            <person name="Chung H."/>
            <person name="Yoo J."/>
            <person name="Kim K.Y."/>
            <person name="Sa T.M."/>
            <person name="Um Y."/>
            <person name="Madhaiyan M."/>
        </authorList>
    </citation>
    <scope>NUCLEOTIDE SEQUENCE [LARGE SCALE GENOMIC DNA]</scope>
    <source>
        <strain evidence="3 5">CBMB27</strain>
    </source>
</reference>
<sequence>MPSRHTVADAYLNIAERIFQVVRRPMRPREIIIEAYAAGLLPPHLHGSRQDKTLHARLSEDISSNPDDSRFFRTAPGVFFLEEFRLDPTIPLISRDKFLAPRRRKELKRDSVLIVDLDFTSDLRPDKQTLSVSRLLDVLRAGRYSYRSVDYAMRSESSIVVHSFVVVHQNGMVLSFRCGKYFPSTDPLYGTRSIGVGGAIFPDDNDMLYHSMYGIIGNGINELRYGIGLPNRLAEVARYTNQVRPYIGVLVPDAIPKVVHVVMGYQCPDDFLPSKSALSINDLRWVDAINPTNNISDYDATSRILFQQDHVRELIRAGAPK</sequence>
<organism evidence="4 6">
    <name type="scientific">Methylobacterium phyllosphaerae</name>
    <dbReference type="NCBI Taxonomy" id="418223"/>
    <lineage>
        <taxon>Bacteria</taxon>
        <taxon>Pseudomonadati</taxon>
        <taxon>Pseudomonadota</taxon>
        <taxon>Alphaproteobacteria</taxon>
        <taxon>Hyphomicrobiales</taxon>
        <taxon>Methylobacteriaceae</taxon>
        <taxon>Methylobacterium</taxon>
    </lineage>
</organism>
<dbReference type="GO" id="GO:0006355">
    <property type="term" value="P:regulation of DNA-templated transcription"/>
    <property type="evidence" value="ECO:0007669"/>
    <property type="project" value="InterPro"/>
</dbReference>
<dbReference type="Proteomes" id="UP000185487">
    <property type="component" value="Chromosome"/>
</dbReference>
<dbReference type="EMBL" id="FOPK01000021">
    <property type="protein sequence ID" value="SFH36412.1"/>
    <property type="molecule type" value="Genomic_DNA"/>
</dbReference>
<dbReference type="PROSITE" id="PS51913">
    <property type="entry name" value="HTH_HARE"/>
    <property type="match status" value="1"/>
</dbReference>
<name>A0AAE8L8B6_9HYPH</name>
<dbReference type="GO" id="GO:0004519">
    <property type="term" value="F:endonuclease activity"/>
    <property type="evidence" value="ECO:0007669"/>
    <property type="project" value="UniProtKB-KW"/>
</dbReference>
<evidence type="ECO:0000313" key="6">
    <source>
        <dbReference type="Proteomes" id="UP000199140"/>
    </source>
</evidence>
<keyword evidence="5" id="KW-1185">Reference proteome</keyword>
<gene>
    <name evidence="3" type="ORF">MCBMB27_05618</name>
    <name evidence="4" type="ORF">SAMN05192567_121119</name>
</gene>
<protein>
    <submittedName>
        <fullName evidence="4">HB1, ASXL, restriction endonuclease HTH domain</fullName>
    </submittedName>
</protein>